<organism evidence="2 3">
    <name type="scientific">Auraticoccus cholistanensis</name>
    <dbReference type="NCBI Taxonomy" id="2656650"/>
    <lineage>
        <taxon>Bacteria</taxon>
        <taxon>Bacillati</taxon>
        <taxon>Actinomycetota</taxon>
        <taxon>Actinomycetes</taxon>
        <taxon>Propionibacteriales</taxon>
        <taxon>Propionibacteriaceae</taxon>
        <taxon>Auraticoccus</taxon>
    </lineage>
</organism>
<feature type="compositionally biased region" description="Gly residues" evidence="1">
    <location>
        <begin position="66"/>
        <end position="77"/>
    </location>
</feature>
<dbReference type="AlphaFoldDB" id="A0A6A9URZ4"/>
<evidence type="ECO:0000313" key="3">
    <source>
        <dbReference type="Proteomes" id="UP000435304"/>
    </source>
</evidence>
<evidence type="ECO:0000313" key="2">
    <source>
        <dbReference type="EMBL" id="MVA75686.1"/>
    </source>
</evidence>
<sequence length="85" mass="9685">MDGVLGVRPARWRAGRLRRLGPGRRQARRGPRPVVAGAGLGQHGWLLLERHRWRLRSGRRGRWRHGGGLAHRGGRAGPGTWHRRR</sequence>
<feature type="region of interest" description="Disordered" evidence="1">
    <location>
        <begin position="60"/>
        <end position="85"/>
    </location>
</feature>
<dbReference type="Proteomes" id="UP000435304">
    <property type="component" value="Unassembled WGS sequence"/>
</dbReference>
<reference evidence="2 3" key="1">
    <citation type="submission" date="2019-12" db="EMBL/GenBank/DDBJ databases">
        <title>Auraticoccus cholistani sp. nov., an actinomycete isolated from soil of Cholistan desert.</title>
        <authorList>
            <person name="Cheema M.T."/>
        </authorList>
    </citation>
    <scope>NUCLEOTIDE SEQUENCE [LARGE SCALE GENOMIC DNA]</scope>
    <source>
        <strain evidence="2 3">F435</strain>
    </source>
</reference>
<comment type="caution">
    <text evidence="2">The sequence shown here is derived from an EMBL/GenBank/DDBJ whole genome shotgun (WGS) entry which is preliminary data.</text>
</comment>
<dbReference type="RefSeq" id="WP_156609211.1">
    <property type="nucleotide sequence ID" value="NZ_WPCU01000005.1"/>
</dbReference>
<protein>
    <submittedName>
        <fullName evidence="2">Uncharacterized protein</fullName>
    </submittedName>
</protein>
<name>A0A6A9URZ4_9ACTN</name>
<proteinExistence type="predicted"/>
<dbReference type="EMBL" id="WPCU01000005">
    <property type="protein sequence ID" value="MVA75686.1"/>
    <property type="molecule type" value="Genomic_DNA"/>
</dbReference>
<keyword evidence="3" id="KW-1185">Reference proteome</keyword>
<evidence type="ECO:0000256" key="1">
    <source>
        <dbReference type="SAM" id="MobiDB-lite"/>
    </source>
</evidence>
<gene>
    <name evidence="2" type="ORF">GC722_06555</name>
</gene>
<accession>A0A6A9URZ4</accession>